<dbReference type="STRING" id="336963.C4JZF7"/>
<proteinExistence type="predicted"/>
<dbReference type="InParanoid" id="C4JZF7"/>
<evidence type="ECO:0000256" key="4">
    <source>
        <dbReference type="ARBA" id="ARBA00022771"/>
    </source>
</evidence>
<dbReference type="GO" id="GO:0004842">
    <property type="term" value="F:ubiquitin-protein transferase activity"/>
    <property type="evidence" value="ECO:0007669"/>
    <property type="project" value="InterPro"/>
</dbReference>
<feature type="domain" description="RING-type" evidence="8">
    <location>
        <begin position="141"/>
        <end position="358"/>
    </location>
</feature>
<feature type="region of interest" description="Disordered" evidence="7">
    <location>
        <begin position="240"/>
        <end position="265"/>
    </location>
</feature>
<keyword evidence="3" id="KW-0677">Repeat</keyword>
<dbReference type="eggNOG" id="KOG1812">
    <property type="taxonomic scope" value="Eukaryota"/>
</dbReference>
<dbReference type="GO" id="GO:0016567">
    <property type="term" value="P:protein ubiquitination"/>
    <property type="evidence" value="ECO:0007669"/>
    <property type="project" value="InterPro"/>
</dbReference>
<dbReference type="CDD" id="cd20336">
    <property type="entry name" value="Rcat_RBR"/>
    <property type="match status" value="1"/>
</dbReference>
<dbReference type="GO" id="GO:0008270">
    <property type="term" value="F:zinc ion binding"/>
    <property type="evidence" value="ECO:0007669"/>
    <property type="project" value="UniProtKB-KW"/>
</dbReference>
<dbReference type="Pfam" id="PF26200">
    <property type="entry name" value="Rcat_RNF216"/>
    <property type="match status" value="1"/>
</dbReference>
<dbReference type="RefSeq" id="XP_002582785.1">
    <property type="nucleotide sequence ID" value="XM_002582739.1"/>
</dbReference>
<sequence>MSWFARIVRRVRRTRRVEENNRISSIEGQPTAQKNSDNATFEPLLGVSEDTRTKQSENSIQQPGFAAAMSSTADRFLVELGIIEWEPFVQKPDDGRDATYYFFAALRRIEWLDESELGGDCIICCNYTRRSKIIRPCKICADIHCRNCVREWALRACSNEAEMPPKCCGPINMGAIRRVLRPEELRLYMEKEEEARTANRAYCPVPTCSAFIPYRLFPPTARPLDNYPIYDEQIVLNESTPKVESTKEPPPDADQATEQPVPEQYEPPSIACPKCTVQVCCTCKQLKHPGSPCATDELDPEIEAVLTKLKIKRCPKCRMGVRRMFGCNTMGCRCGFTFCWECLRSTKMCRQEGCTDDDDEDDDEDDDDENIGGENEGNDTDDLDSEWEDDGDHDFGEEPGSIWNSWKCPHWWHSDLPARNQDLGYDMNCEACGKVICDREDTETETGGKGKKDLFHCSFCSIVVCRECHGKLNFQSR</sequence>
<protein>
    <recommendedName>
        <fullName evidence="8">RING-type domain-containing protein</fullName>
    </recommendedName>
</protein>
<reference evidence="10" key="1">
    <citation type="journal article" date="2009" name="Genome Res.">
        <title>Comparative genomic analyses of the human fungal pathogens Coccidioides and their relatives.</title>
        <authorList>
            <person name="Sharpton T.J."/>
            <person name="Stajich J.E."/>
            <person name="Rounsley S.D."/>
            <person name="Gardner M.J."/>
            <person name="Wortman J.R."/>
            <person name="Jordar V.S."/>
            <person name="Maiti R."/>
            <person name="Kodira C.D."/>
            <person name="Neafsey D.E."/>
            <person name="Zeng Q."/>
            <person name="Hung C.-Y."/>
            <person name="McMahan C."/>
            <person name="Muszewska A."/>
            <person name="Grynberg M."/>
            <person name="Mandel M.A."/>
            <person name="Kellner E.M."/>
            <person name="Barker B.M."/>
            <person name="Galgiani J.N."/>
            <person name="Orbach M.J."/>
            <person name="Kirkland T.N."/>
            <person name="Cole G.T."/>
            <person name="Henn M.R."/>
            <person name="Birren B.W."/>
            <person name="Taylor J.W."/>
        </authorList>
    </citation>
    <scope>NUCLEOTIDE SEQUENCE [LARGE SCALE GENOMIC DNA]</scope>
    <source>
        <strain evidence="10">UAMH 1704</strain>
    </source>
</reference>
<evidence type="ECO:0000256" key="3">
    <source>
        <dbReference type="ARBA" id="ARBA00022737"/>
    </source>
</evidence>
<keyword evidence="6" id="KW-0862">Zinc</keyword>
<keyword evidence="2" id="KW-0479">Metal-binding</keyword>
<evidence type="ECO:0000313" key="9">
    <source>
        <dbReference type="EMBL" id="EEP82693.1"/>
    </source>
</evidence>
<name>C4JZF7_UNCRE</name>
<organism evidence="9 10">
    <name type="scientific">Uncinocarpus reesii (strain UAMH 1704)</name>
    <dbReference type="NCBI Taxonomy" id="336963"/>
    <lineage>
        <taxon>Eukaryota</taxon>
        <taxon>Fungi</taxon>
        <taxon>Dikarya</taxon>
        <taxon>Ascomycota</taxon>
        <taxon>Pezizomycotina</taxon>
        <taxon>Eurotiomycetes</taxon>
        <taxon>Eurotiomycetidae</taxon>
        <taxon>Onygenales</taxon>
        <taxon>Onygenaceae</taxon>
        <taxon>Uncinocarpus</taxon>
    </lineage>
</organism>
<keyword evidence="5" id="KW-0833">Ubl conjugation pathway</keyword>
<evidence type="ECO:0000256" key="1">
    <source>
        <dbReference type="ARBA" id="ARBA00022679"/>
    </source>
</evidence>
<evidence type="ECO:0000256" key="7">
    <source>
        <dbReference type="SAM" id="MobiDB-lite"/>
    </source>
</evidence>
<dbReference type="HOGENOM" id="CLU_040831_0_0_1"/>
<evidence type="ECO:0000256" key="5">
    <source>
        <dbReference type="ARBA" id="ARBA00022786"/>
    </source>
</evidence>
<evidence type="ECO:0000313" key="10">
    <source>
        <dbReference type="Proteomes" id="UP000002058"/>
    </source>
</evidence>
<dbReference type="OrthoDB" id="10009520at2759"/>
<feature type="region of interest" description="Disordered" evidence="7">
    <location>
        <begin position="352"/>
        <end position="396"/>
    </location>
</feature>
<dbReference type="PANTHER" id="PTHR11685">
    <property type="entry name" value="RBR FAMILY RING FINGER AND IBR DOMAIN-CONTAINING"/>
    <property type="match status" value="1"/>
</dbReference>
<dbReference type="PROSITE" id="PS51873">
    <property type="entry name" value="TRIAD"/>
    <property type="match status" value="1"/>
</dbReference>
<keyword evidence="10" id="KW-1185">Reference proteome</keyword>
<dbReference type="AlphaFoldDB" id="C4JZF7"/>
<keyword evidence="4" id="KW-0863">Zinc-finger</keyword>
<dbReference type="InterPro" id="IPR044066">
    <property type="entry name" value="TRIAD_supradom"/>
</dbReference>
<evidence type="ECO:0000256" key="2">
    <source>
        <dbReference type="ARBA" id="ARBA00022723"/>
    </source>
</evidence>
<dbReference type="VEuPathDB" id="FungiDB:UREG_07558"/>
<dbReference type="Gene3D" id="1.20.120.1750">
    <property type="match status" value="1"/>
</dbReference>
<dbReference type="InterPro" id="IPR031127">
    <property type="entry name" value="E3_UB_ligase_RBR"/>
</dbReference>
<dbReference type="GeneID" id="8443928"/>
<dbReference type="OMA" id="CSAFIPY"/>
<accession>C4JZF7</accession>
<evidence type="ECO:0000256" key="6">
    <source>
        <dbReference type="ARBA" id="ARBA00022833"/>
    </source>
</evidence>
<evidence type="ECO:0000259" key="8">
    <source>
        <dbReference type="PROSITE" id="PS51873"/>
    </source>
</evidence>
<keyword evidence="1" id="KW-0808">Transferase</keyword>
<feature type="compositionally biased region" description="Acidic residues" evidence="7">
    <location>
        <begin position="354"/>
        <end position="396"/>
    </location>
</feature>
<dbReference type="Proteomes" id="UP000002058">
    <property type="component" value="Unassembled WGS sequence"/>
</dbReference>
<dbReference type="KEGG" id="ure:UREG_07558"/>
<dbReference type="EMBL" id="CH476619">
    <property type="protein sequence ID" value="EEP82693.1"/>
    <property type="molecule type" value="Genomic_DNA"/>
</dbReference>
<dbReference type="SUPFAM" id="SSF57850">
    <property type="entry name" value="RING/U-box"/>
    <property type="match status" value="1"/>
</dbReference>
<gene>
    <name evidence="9" type="ORF">UREG_07558</name>
</gene>